<organism evidence="1 2">
    <name type="scientific">Kluyvera cryocrescens</name>
    <name type="common">Kluyvera citrophila</name>
    <dbReference type="NCBI Taxonomy" id="580"/>
    <lineage>
        <taxon>Bacteria</taxon>
        <taxon>Pseudomonadati</taxon>
        <taxon>Pseudomonadota</taxon>
        <taxon>Gammaproteobacteria</taxon>
        <taxon>Enterobacterales</taxon>
        <taxon>Enterobacteriaceae</taxon>
        <taxon>Kluyvera</taxon>
    </lineage>
</organism>
<protein>
    <submittedName>
        <fullName evidence="1">Uncharacterized protein</fullName>
    </submittedName>
</protein>
<sequence length="77" mass="8335">MASTNTSAISVVVWRWRATWLSHRNSTSARATPDDYDDIPTLFSSLVTKVPDAQVLAISTTSPVGLRVTAATLTVCR</sequence>
<accession>A0A485B5L0</accession>
<reference evidence="1 2" key="1">
    <citation type="submission" date="2019-03" db="EMBL/GenBank/DDBJ databases">
        <authorList>
            <consortium name="Pathogen Informatics"/>
        </authorList>
    </citation>
    <scope>NUCLEOTIDE SEQUENCE [LARGE SCALE GENOMIC DNA]</scope>
    <source>
        <strain evidence="1 2">NCTC12993</strain>
    </source>
</reference>
<dbReference type="EMBL" id="CAADJD010000020">
    <property type="protein sequence ID" value="VFS68685.1"/>
    <property type="molecule type" value="Genomic_DNA"/>
</dbReference>
<dbReference type="Proteomes" id="UP000401081">
    <property type="component" value="Unassembled WGS sequence"/>
</dbReference>
<gene>
    <name evidence="1" type="ORF">NCTC12993_04105</name>
</gene>
<proteinExistence type="predicted"/>
<keyword evidence="2" id="KW-1185">Reference proteome</keyword>
<dbReference type="AlphaFoldDB" id="A0A485B5L0"/>
<name>A0A485B5L0_KLUCR</name>
<evidence type="ECO:0000313" key="2">
    <source>
        <dbReference type="Proteomes" id="UP000401081"/>
    </source>
</evidence>
<evidence type="ECO:0000313" key="1">
    <source>
        <dbReference type="EMBL" id="VFS68685.1"/>
    </source>
</evidence>